<reference evidence="1" key="1">
    <citation type="submission" date="2021-01" db="EMBL/GenBank/DDBJ databases">
        <authorList>
            <person name="Corre E."/>
            <person name="Pelletier E."/>
            <person name="Niang G."/>
            <person name="Scheremetjew M."/>
            <person name="Finn R."/>
            <person name="Kale V."/>
            <person name="Holt S."/>
            <person name="Cochrane G."/>
            <person name="Meng A."/>
            <person name="Brown T."/>
            <person name="Cohen L."/>
        </authorList>
    </citation>
    <scope>NUCLEOTIDE SEQUENCE</scope>
    <source>
        <strain evidence="1">CCMP3303</strain>
    </source>
</reference>
<dbReference type="AlphaFoldDB" id="A0A7S0FM37"/>
<gene>
    <name evidence="1" type="ORF">MPOL1434_LOCUS5129</name>
</gene>
<name>A0A7S0FM37_9STRA</name>
<evidence type="ECO:0000313" key="1">
    <source>
        <dbReference type="EMBL" id="CAD8368819.1"/>
    </source>
</evidence>
<dbReference type="EMBL" id="HBEJ01008725">
    <property type="protein sequence ID" value="CAD8368819.1"/>
    <property type="molecule type" value="Transcribed_RNA"/>
</dbReference>
<accession>A0A7S0FM37</accession>
<proteinExistence type="predicted"/>
<sequence>MTRDVQSEADGNVLIQKLLQQTEENKERNDRIVKQRTLLNDQGASFGPFSGQTVILNADGEGFTLLQNSQAMRLKEAGYIKDRRFVKQPTKEVIDQALSAEGEGGGLFKSLFGGAED</sequence>
<organism evidence="1">
    <name type="scientific">Minutocellus polymorphus</name>
    <dbReference type="NCBI Taxonomy" id="265543"/>
    <lineage>
        <taxon>Eukaryota</taxon>
        <taxon>Sar</taxon>
        <taxon>Stramenopiles</taxon>
        <taxon>Ochrophyta</taxon>
        <taxon>Bacillariophyta</taxon>
        <taxon>Mediophyceae</taxon>
        <taxon>Cymatosirophycidae</taxon>
        <taxon>Cymatosirales</taxon>
        <taxon>Cymatosiraceae</taxon>
        <taxon>Minutocellus</taxon>
    </lineage>
</organism>
<protein>
    <submittedName>
        <fullName evidence="1">Uncharacterized protein</fullName>
    </submittedName>
</protein>